<evidence type="ECO:0000313" key="6">
    <source>
        <dbReference type="Proteomes" id="UP001177140"/>
    </source>
</evidence>
<dbReference type="InterPro" id="IPR033468">
    <property type="entry name" value="Metaxin_GST"/>
</dbReference>
<evidence type="ECO:0000256" key="1">
    <source>
        <dbReference type="SAM" id="MobiDB-lite"/>
    </source>
</evidence>
<feature type="domain" description="Metaxin glutathione S-transferase" evidence="3">
    <location>
        <begin position="179"/>
        <end position="240"/>
    </location>
</feature>
<dbReference type="Proteomes" id="UP001177140">
    <property type="component" value="Unassembled WGS sequence"/>
</dbReference>
<dbReference type="AlphaFoldDB" id="A0AA41SFE0"/>
<evidence type="ECO:0008006" key="7">
    <source>
        <dbReference type="Google" id="ProtNLM"/>
    </source>
</evidence>
<gene>
    <name evidence="5" type="ORF">MKW94_021486</name>
</gene>
<feature type="transmembrane region" description="Helical" evidence="2">
    <location>
        <begin position="302"/>
        <end position="319"/>
    </location>
</feature>
<dbReference type="GO" id="GO:0005741">
    <property type="term" value="C:mitochondrial outer membrane"/>
    <property type="evidence" value="ECO:0007669"/>
    <property type="project" value="TreeGrafter"/>
</dbReference>
<dbReference type="PANTHER" id="PTHR12289:SF41">
    <property type="entry name" value="FAILED AXON CONNECTIONS-RELATED"/>
    <property type="match status" value="1"/>
</dbReference>
<dbReference type="CDD" id="cd03193">
    <property type="entry name" value="GST_C_Metaxin"/>
    <property type="match status" value="1"/>
</dbReference>
<keyword evidence="2" id="KW-1133">Transmembrane helix</keyword>
<protein>
    <recommendedName>
        <fullName evidence="7">Metaxin</fullName>
    </recommendedName>
</protein>
<name>A0AA41SFE0_PAPNU</name>
<comment type="caution">
    <text evidence="5">The sequence shown here is derived from an EMBL/GenBank/DDBJ whole genome shotgun (WGS) entry which is preliminary data.</text>
</comment>
<keyword evidence="6" id="KW-1185">Reference proteome</keyword>
<keyword evidence="2" id="KW-0812">Transmembrane</keyword>
<dbReference type="InterPro" id="IPR050931">
    <property type="entry name" value="Mito_Protein_Transport_Metaxin"/>
</dbReference>
<proteinExistence type="predicted"/>
<evidence type="ECO:0000256" key="2">
    <source>
        <dbReference type="SAM" id="Phobius"/>
    </source>
</evidence>
<organism evidence="5 6">
    <name type="scientific">Papaver nudicaule</name>
    <name type="common">Iceland poppy</name>
    <dbReference type="NCBI Taxonomy" id="74823"/>
    <lineage>
        <taxon>Eukaryota</taxon>
        <taxon>Viridiplantae</taxon>
        <taxon>Streptophyta</taxon>
        <taxon>Embryophyta</taxon>
        <taxon>Tracheophyta</taxon>
        <taxon>Spermatophyta</taxon>
        <taxon>Magnoliopsida</taxon>
        <taxon>Ranunculales</taxon>
        <taxon>Papaveraceae</taxon>
        <taxon>Papaveroideae</taxon>
        <taxon>Papaver</taxon>
    </lineage>
</organism>
<evidence type="ECO:0000259" key="4">
    <source>
        <dbReference type="Pfam" id="PF17172"/>
    </source>
</evidence>
<accession>A0AA41SFE0</accession>
<dbReference type="Pfam" id="PF17171">
    <property type="entry name" value="GST_C_6"/>
    <property type="match status" value="1"/>
</dbReference>
<evidence type="ECO:0000259" key="3">
    <source>
        <dbReference type="Pfam" id="PF17171"/>
    </source>
</evidence>
<dbReference type="EMBL" id="JAJJMA010125907">
    <property type="protein sequence ID" value="MCL7032683.1"/>
    <property type="molecule type" value="Genomic_DNA"/>
</dbReference>
<evidence type="ECO:0000313" key="5">
    <source>
        <dbReference type="EMBL" id="MCL7032683.1"/>
    </source>
</evidence>
<feature type="domain" description="Thioredoxin-like fold" evidence="4">
    <location>
        <begin position="32"/>
        <end position="125"/>
    </location>
</feature>
<dbReference type="InterPro" id="IPR012336">
    <property type="entry name" value="Thioredoxin-like_fold"/>
</dbReference>
<dbReference type="GO" id="GO:0006626">
    <property type="term" value="P:protein targeting to mitochondrion"/>
    <property type="evidence" value="ECO:0007669"/>
    <property type="project" value="TreeGrafter"/>
</dbReference>
<feature type="region of interest" description="Disordered" evidence="1">
    <location>
        <begin position="249"/>
        <end position="293"/>
    </location>
</feature>
<keyword evidence="2" id="KW-0472">Membrane</keyword>
<dbReference type="PANTHER" id="PTHR12289">
    <property type="entry name" value="METAXIN RELATED"/>
    <property type="match status" value="1"/>
</dbReference>
<sequence length="335" mass="37515">MAAEAAAADKESPPPLVLVARKPSFGLPTGCPSCLPAYFYLRFADVSFHLQPNLTYPDSDQIPYVECGDYVAFNNEKGGVIESLKEDGVVDLDSGLPSRTVPEWLAMKAMITTWLADAVSFELWAGTDRTSADTIYYSDLPWPIGKALHFMQTSKAKQLLEITKVNAERRETEIYRRANLAYQALSTLLGEQTFFFENRPTSLDAVFLAHALFTLQALPETSLLKSKLLEHRNLVRYCEDLKAKYLEAGPTSSSTIPKSPFEPSSSSTPRRGTRSNWSAKPKSKPKRERTEEEKTFKRRAKYFLATQFVAVLVFFALSGPESDGEMDGNDMEYDD</sequence>
<reference evidence="5" key="1">
    <citation type="submission" date="2022-03" db="EMBL/GenBank/DDBJ databases">
        <title>A functionally conserved STORR gene fusion in Papaver species that diverged 16.8 million years ago.</title>
        <authorList>
            <person name="Catania T."/>
        </authorList>
    </citation>
    <scope>NUCLEOTIDE SEQUENCE</scope>
    <source>
        <strain evidence="5">S-191538</strain>
    </source>
</reference>
<dbReference type="Pfam" id="PF17172">
    <property type="entry name" value="GST_N_4"/>
    <property type="match status" value="1"/>
</dbReference>